<comment type="caution">
    <text evidence="1">The sequence shown here is derived from an EMBL/GenBank/DDBJ whole genome shotgun (WGS) entry which is preliminary data.</text>
</comment>
<gene>
    <name evidence="1" type="ORF">V565_070090</name>
</gene>
<evidence type="ECO:0000313" key="1">
    <source>
        <dbReference type="EMBL" id="KEP50962.1"/>
    </source>
</evidence>
<dbReference type="AlphaFoldDB" id="A0A074SLK7"/>
<keyword evidence="2" id="KW-1185">Reference proteome</keyword>
<dbReference type="HOGENOM" id="CLU_1960825_0_0_1"/>
<accession>A0A074SLK7</accession>
<organism evidence="1 2">
    <name type="scientific">Rhizoctonia solani 123E</name>
    <dbReference type="NCBI Taxonomy" id="1423351"/>
    <lineage>
        <taxon>Eukaryota</taxon>
        <taxon>Fungi</taxon>
        <taxon>Dikarya</taxon>
        <taxon>Basidiomycota</taxon>
        <taxon>Agaricomycotina</taxon>
        <taxon>Agaricomycetes</taxon>
        <taxon>Cantharellales</taxon>
        <taxon>Ceratobasidiaceae</taxon>
        <taxon>Rhizoctonia</taxon>
    </lineage>
</organism>
<dbReference type="EMBL" id="AZST01000205">
    <property type="protein sequence ID" value="KEP50962.1"/>
    <property type="molecule type" value="Genomic_DNA"/>
</dbReference>
<proteinExistence type="predicted"/>
<name>A0A074SLK7_9AGAM</name>
<reference evidence="1 2" key="1">
    <citation type="submission" date="2013-12" db="EMBL/GenBank/DDBJ databases">
        <authorList>
            <person name="Cubeta M."/>
            <person name="Pakala S."/>
            <person name="Fedorova N."/>
            <person name="Thomas E."/>
            <person name="Dean R."/>
            <person name="Jabaji S."/>
            <person name="Neate S."/>
            <person name="Toda T."/>
            <person name="Tavantzis S."/>
            <person name="Vilgalys R."/>
            <person name="Bharathan N."/>
            <person name="Pakala S."/>
            <person name="Losada L.S."/>
            <person name="Zafar N."/>
            <person name="Nierman W."/>
        </authorList>
    </citation>
    <scope>NUCLEOTIDE SEQUENCE [LARGE SCALE GENOMIC DNA]</scope>
    <source>
        <strain evidence="1 2">123E</strain>
    </source>
</reference>
<evidence type="ECO:0000313" key="2">
    <source>
        <dbReference type="Proteomes" id="UP000027456"/>
    </source>
</evidence>
<dbReference type="Proteomes" id="UP000027456">
    <property type="component" value="Unassembled WGS sequence"/>
</dbReference>
<protein>
    <submittedName>
        <fullName evidence="1">Uncharacterized protein</fullName>
    </submittedName>
</protein>
<sequence length="128" mass="13726">MLGRPTAAPTLSRTSSPDHSYTRMVLTTTANSSGLTVCPPGTSTNSLTARFSMCMHSKTQPVLKTLCIALSTPAVTTLPILITAMRLKVRLSTCGKGIAPGQSNSNGSLKRFNFVKIRRVKFCLNLLL</sequence>